<dbReference type="Pfam" id="PF00463">
    <property type="entry name" value="ICL"/>
    <property type="match status" value="1"/>
</dbReference>
<evidence type="ECO:0000256" key="1">
    <source>
        <dbReference type="ARBA" id="ARBA00005704"/>
    </source>
</evidence>
<dbReference type="EC" id="4.1.3.30" evidence="2"/>
<dbReference type="InterPro" id="IPR006254">
    <property type="entry name" value="Isocitrate_lyase"/>
</dbReference>
<name>A0A4S4KCW8_9APHY</name>
<accession>A0A4S4KCW8</accession>
<dbReference type="Gene3D" id="3.20.20.60">
    <property type="entry name" value="Phosphoenolpyruvate-binding domains"/>
    <property type="match status" value="1"/>
</dbReference>
<proteinExistence type="inferred from homology"/>
<dbReference type="PROSITE" id="PS00161">
    <property type="entry name" value="ISOCITRATE_LYASE"/>
    <property type="match status" value="1"/>
</dbReference>
<dbReference type="InterPro" id="IPR015813">
    <property type="entry name" value="Pyrv/PenolPyrv_kinase-like_dom"/>
</dbReference>
<evidence type="ECO:0000256" key="2">
    <source>
        <dbReference type="ARBA" id="ARBA00012260"/>
    </source>
</evidence>
<dbReference type="InterPro" id="IPR018523">
    <property type="entry name" value="Isocitrate_lyase_ph_CS"/>
</dbReference>
<dbReference type="GO" id="GO:0046421">
    <property type="term" value="F:methylisocitrate lyase activity"/>
    <property type="evidence" value="ECO:0007669"/>
    <property type="project" value="UniProtKB-EC"/>
</dbReference>
<dbReference type="GO" id="GO:0004451">
    <property type="term" value="F:isocitrate lyase activity"/>
    <property type="evidence" value="ECO:0007669"/>
    <property type="project" value="InterPro"/>
</dbReference>
<keyword evidence="3" id="KW-0456">Lyase</keyword>
<dbReference type="GO" id="GO:0005759">
    <property type="term" value="C:mitochondrial matrix"/>
    <property type="evidence" value="ECO:0007669"/>
    <property type="project" value="TreeGrafter"/>
</dbReference>
<evidence type="ECO:0000313" key="5">
    <source>
        <dbReference type="Proteomes" id="UP000309038"/>
    </source>
</evidence>
<dbReference type="PANTHER" id="PTHR21631:SF13">
    <property type="entry name" value="MITOCHONDRIAL 2-METHYLISOCITRATE LYASE ICL2"/>
    <property type="match status" value="1"/>
</dbReference>
<dbReference type="GO" id="GO:0019629">
    <property type="term" value="P:propionate catabolic process, 2-methylcitrate cycle"/>
    <property type="evidence" value="ECO:0007669"/>
    <property type="project" value="TreeGrafter"/>
</dbReference>
<keyword evidence="5" id="KW-1185">Reference proteome</keyword>
<dbReference type="SUPFAM" id="SSF51621">
    <property type="entry name" value="Phosphoenolpyruvate/pyruvate domain"/>
    <property type="match status" value="1"/>
</dbReference>
<dbReference type="EMBL" id="SGPJ01000278">
    <property type="protein sequence ID" value="THG95911.1"/>
    <property type="molecule type" value="Genomic_DNA"/>
</dbReference>
<comment type="caution">
    <text evidence="4">The sequence shown here is derived from an EMBL/GenBank/DDBJ whole genome shotgun (WGS) entry which is preliminary data.</text>
</comment>
<dbReference type="NCBIfam" id="TIGR01346">
    <property type="entry name" value="isocit_lyase"/>
    <property type="match status" value="1"/>
</dbReference>
<dbReference type="PANTHER" id="PTHR21631">
    <property type="entry name" value="ISOCITRATE LYASE/MALATE SYNTHASE"/>
    <property type="match status" value="1"/>
</dbReference>
<dbReference type="AlphaFoldDB" id="A0A4S4KCW8"/>
<dbReference type="InterPro" id="IPR040442">
    <property type="entry name" value="Pyrv_kinase-like_dom_sf"/>
</dbReference>
<evidence type="ECO:0000256" key="3">
    <source>
        <dbReference type="ARBA" id="ARBA00023239"/>
    </source>
</evidence>
<protein>
    <recommendedName>
        <fullName evidence="2">methylisocitrate lyase</fullName>
        <ecNumber evidence="2">4.1.3.30</ecNumber>
    </recommendedName>
</protein>
<sequence>MHQSEEYVQTFFGIIAAPSLRTLKFESKWSIAWEGLESAIVPLLAVKFGQLRALHLTVSDTIHLGEYGVNVAFYDAFPELRQFSLNVLDDQLAQYFLKPWAVAMSGGEEDDFPEVAYPLVWPKLELLTVRAPYDEQEEDEDSIDDTLELNGSLRLIAKPFAPRVPLAILALAGALPDAVFFLLQFLGIETFNLDAYIAESKRGCFPYSNDYPYSHSLAGMAASATPKDMLAIIAASASHFLLEWPSHRKDTKITPHDDTAFGAGLFDYPIATFIVENVIFFFGLWVYLTFSPQGSKAGLQANPNLLKIVGAHFAAPRTAVSPHRVSRLQRPRRQRTGLLRPAPLRRPQASLHRRECRFKAGSLPVLPLHGTLLADKLWRLFEERAAQGKPVHTMGAVDPVQMTQMAAHQEVVYISGWACSSLLTTCSNEVGPDIGDYPYTTVPNQVQRIFRAQQLHDKKHYDERISAPPEARAKMPYIDYLRPLIADADMGHGGPSTVMKLTKLFAESGAAAIHFEDQLVGGKKCGHLSGKVLVPASTHISRLIAARFQLDLLQHTMLLIARTDAESARLISSTVDVLDHEFILGTTAKGKGLAESIQHAESRGASAEEIDAVESEWLAAHPLVTFNEAVRREIQACSSIADKDAAYERYLAAVDGKSNSDARDVAADILSGNRVTWDWDLPKTREGYYHYTGGVEAAIKRSLAFAPYADMIWLETKLPELEQARYFARKIRQMHPAKWFVYNLSPSFNWTAQGFSNADLKNFIWDLGKEGFVLQLISLAGLHLNAAATVELAARFKEEGMFAYVELVQKKEKELGCDVLTHQKWSGANYIDKILTTLSAGSSSTSAVGKDSTENQF</sequence>
<reference evidence="4 5" key="1">
    <citation type="submission" date="2019-02" db="EMBL/GenBank/DDBJ databases">
        <title>Genome sequencing of the rare red list fungi Phlebia centrifuga.</title>
        <authorList>
            <person name="Buettner E."/>
            <person name="Kellner H."/>
        </authorList>
    </citation>
    <scope>NUCLEOTIDE SEQUENCE [LARGE SCALE GENOMIC DNA]</scope>
    <source>
        <strain evidence="4 5">DSM 108282</strain>
    </source>
</reference>
<dbReference type="InterPro" id="IPR039556">
    <property type="entry name" value="ICL/PEPM"/>
</dbReference>
<gene>
    <name evidence="4" type="ORF">EW026_g5814</name>
</gene>
<organism evidence="4 5">
    <name type="scientific">Hermanssonia centrifuga</name>
    <dbReference type="NCBI Taxonomy" id="98765"/>
    <lineage>
        <taxon>Eukaryota</taxon>
        <taxon>Fungi</taxon>
        <taxon>Dikarya</taxon>
        <taxon>Basidiomycota</taxon>
        <taxon>Agaricomycotina</taxon>
        <taxon>Agaricomycetes</taxon>
        <taxon>Polyporales</taxon>
        <taxon>Meruliaceae</taxon>
        <taxon>Hermanssonia</taxon>
    </lineage>
</organism>
<dbReference type="Proteomes" id="UP000309038">
    <property type="component" value="Unassembled WGS sequence"/>
</dbReference>
<evidence type="ECO:0000313" key="4">
    <source>
        <dbReference type="EMBL" id="THG95911.1"/>
    </source>
</evidence>
<dbReference type="Gene3D" id="1.10.10.850">
    <property type="match status" value="1"/>
</dbReference>
<dbReference type="CDD" id="cd00377">
    <property type="entry name" value="ICL_PEPM"/>
    <property type="match status" value="1"/>
</dbReference>
<comment type="similarity">
    <text evidence="1">Belongs to the isocitrate lyase/PEP mutase superfamily. Isocitrate lyase family.</text>
</comment>